<keyword evidence="3" id="KW-0862">Zinc</keyword>
<organism evidence="9 10">
    <name type="scientific">Thraustotheca clavata</name>
    <dbReference type="NCBI Taxonomy" id="74557"/>
    <lineage>
        <taxon>Eukaryota</taxon>
        <taxon>Sar</taxon>
        <taxon>Stramenopiles</taxon>
        <taxon>Oomycota</taxon>
        <taxon>Saprolegniomycetes</taxon>
        <taxon>Saprolegniales</taxon>
        <taxon>Achlyaceae</taxon>
        <taxon>Thraustotheca</taxon>
    </lineage>
</organism>
<feature type="domain" description="FYVE-type" evidence="8">
    <location>
        <begin position="224"/>
        <end position="282"/>
    </location>
</feature>
<evidence type="ECO:0000313" key="9">
    <source>
        <dbReference type="EMBL" id="OQS05007.1"/>
    </source>
</evidence>
<dbReference type="PROSITE" id="PS50178">
    <property type="entry name" value="ZF_FYVE"/>
    <property type="match status" value="1"/>
</dbReference>
<dbReference type="PANTHER" id="PTHR24133">
    <property type="entry name" value="ANKYRIN DOMAIN-CONTAINING"/>
    <property type="match status" value="1"/>
</dbReference>
<keyword evidence="6" id="KW-0175">Coiled coil</keyword>
<feature type="repeat" description="ANK" evidence="4">
    <location>
        <begin position="165"/>
        <end position="197"/>
    </location>
</feature>
<evidence type="ECO:0000256" key="5">
    <source>
        <dbReference type="PROSITE-ProRule" id="PRU00091"/>
    </source>
</evidence>
<dbReference type="InterPro" id="IPR036770">
    <property type="entry name" value="Ankyrin_rpt-contain_sf"/>
</dbReference>
<feature type="repeat" description="ANK" evidence="4">
    <location>
        <begin position="132"/>
        <end position="164"/>
    </location>
</feature>
<evidence type="ECO:0000256" key="6">
    <source>
        <dbReference type="SAM" id="Coils"/>
    </source>
</evidence>
<keyword evidence="1" id="KW-0479">Metal-binding</keyword>
<evidence type="ECO:0000256" key="7">
    <source>
        <dbReference type="SAM" id="MobiDB-lite"/>
    </source>
</evidence>
<evidence type="ECO:0000313" key="10">
    <source>
        <dbReference type="Proteomes" id="UP000243217"/>
    </source>
</evidence>
<keyword evidence="10" id="KW-1185">Reference proteome</keyword>
<gene>
    <name evidence="9" type="ORF">THRCLA_02809</name>
</gene>
<feature type="repeat" description="ANK" evidence="4">
    <location>
        <begin position="83"/>
        <end position="108"/>
    </location>
</feature>
<dbReference type="SMART" id="SM00248">
    <property type="entry name" value="ANK"/>
    <property type="match status" value="3"/>
</dbReference>
<dbReference type="InterPro" id="IPR017455">
    <property type="entry name" value="Znf_FYVE-rel"/>
</dbReference>
<dbReference type="InterPro" id="IPR052391">
    <property type="entry name" value="E3_Ligase-Neurotoxin"/>
</dbReference>
<dbReference type="InterPro" id="IPR013083">
    <property type="entry name" value="Znf_RING/FYVE/PHD"/>
</dbReference>
<dbReference type="EMBL" id="JNBS01000517">
    <property type="protein sequence ID" value="OQS05007.1"/>
    <property type="molecule type" value="Genomic_DNA"/>
</dbReference>
<dbReference type="Proteomes" id="UP000243217">
    <property type="component" value="Unassembled WGS sequence"/>
</dbReference>
<dbReference type="PROSITE" id="PS50088">
    <property type="entry name" value="ANK_REPEAT"/>
    <property type="match status" value="3"/>
</dbReference>
<keyword evidence="2 5" id="KW-0863">Zinc-finger</keyword>
<dbReference type="Gene3D" id="1.25.40.20">
    <property type="entry name" value="Ankyrin repeat-containing domain"/>
    <property type="match status" value="2"/>
</dbReference>
<dbReference type="PANTHER" id="PTHR24133:SF40">
    <property type="entry name" value="ANKYRIN REPEAT DOMAIN 44"/>
    <property type="match status" value="1"/>
</dbReference>
<keyword evidence="4" id="KW-0040">ANK repeat</keyword>
<feature type="compositionally biased region" description="Polar residues" evidence="7">
    <location>
        <begin position="329"/>
        <end position="345"/>
    </location>
</feature>
<evidence type="ECO:0000256" key="1">
    <source>
        <dbReference type="ARBA" id="ARBA00022723"/>
    </source>
</evidence>
<dbReference type="STRING" id="74557.A0A1W0A413"/>
<proteinExistence type="predicted"/>
<dbReference type="AlphaFoldDB" id="A0A1W0A413"/>
<dbReference type="PROSITE" id="PS50297">
    <property type="entry name" value="ANK_REP_REGION"/>
    <property type="match status" value="2"/>
</dbReference>
<dbReference type="SUPFAM" id="SSF57903">
    <property type="entry name" value="FYVE/PHD zinc finger"/>
    <property type="match status" value="1"/>
</dbReference>
<accession>A0A1W0A413</accession>
<dbReference type="CDD" id="cd00065">
    <property type="entry name" value="FYVE_like_SF"/>
    <property type="match status" value="1"/>
</dbReference>
<dbReference type="GO" id="GO:0008270">
    <property type="term" value="F:zinc ion binding"/>
    <property type="evidence" value="ECO:0007669"/>
    <property type="project" value="UniProtKB-KW"/>
</dbReference>
<dbReference type="SUPFAM" id="SSF48403">
    <property type="entry name" value="Ankyrin repeat"/>
    <property type="match status" value="1"/>
</dbReference>
<dbReference type="OrthoDB" id="366390at2759"/>
<comment type="caution">
    <text evidence="9">The sequence shown here is derived from an EMBL/GenBank/DDBJ whole genome shotgun (WGS) entry which is preliminary data.</text>
</comment>
<feature type="coiled-coil region" evidence="6">
    <location>
        <begin position="602"/>
        <end position="633"/>
    </location>
</feature>
<evidence type="ECO:0000256" key="4">
    <source>
        <dbReference type="PROSITE-ProRule" id="PRU00023"/>
    </source>
</evidence>
<dbReference type="Pfam" id="PF12796">
    <property type="entry name" value="Ank_2"/>
    <property type="match status" value="1"/>
</dbReference>
<dbReference type="Gene3D" id="3.30.40.10">
    <property type="entry name" value="Zinc/RING finger domain, C3HC4 (zinc finger)"/>
    <property type="match status" value="1"/>
</dbReference>
<dbReference type="InterPro" id="IPR002110">
    <property type="entry name" value="Ankyrin_rpt"/>
</dbReference>
<reference evidence="9 10" key="1">
    <citation type="journal article" date="2014" name="Genome Biol. Evol.">
        <title>The secreted proteins of Achlya hypogyna and Thraustotheca clavata identify the ancestral oomycete secretome and reveal gene acquisitions by horizontal gene transfer.</title>
        <authorList>
            <person name="Misner I."/>
            <person name="Blouin N."/>
            <person name="Leonard G."/>
            <person name="Richards T.A."/>
            <person name="Lane C.E."/>
        </authorList>
    </citation>
    <scope>NUCLEOTIDE SEQUENCE [LARGE SCALE GENOMIC DNA]</scope>
    <source>
        <strain evidence="9 10">ATCC 34112</strain>
    </source>
</reference>
<dbReference type="InterPro" id="IPR011011">
    <property type="entry name" value="Znf_FYVE_PHD"/>
</dbReference>
<sequence length="649" mass="71533">MDGERDAVVIDQELDVNGDNNNEVDPENPAEFVPRLAILHQLHASEDDAAKGGQLCQACKDGAIDTVKSLVLDGAPVCFMTTSGWTPLAFACFNGRIEVVVYLLEIGAAEYYKQLQQPSTARYTSEKRKPLQQNTPLHWACYKGHCQVVWSLIQWGFSIEDADSCGNRAAHLACSSGNIDIIEIVLANSPDLSAKNIYGNTPMDLTTDSMCRKLLSKMQTQLTCDHCHEPFTRNRRTSLCQQCHNVYCNAETCTTSVQIPWSATSKSMYSVRYCKECVQALTQVEDDLKQLLSVKRQAIINAMAPISALETELQTVATRISTPVPATPLPQTTGNSEPNKPTTPGSIPLTDALGGVEPPLQVVPEVIVPKDAAVKKIVELLIALESNTNDVEALQTAIAAAVEKKGNPLLIEEANATYKQLCAHIKLVQEIKNALATRPISTRSLIQPLRQAWYEARAEQVESALVQAAQRVIVLAESETSLYGSFMLCARIDVGSAQYANDFVRLNHCLTMVEDKGINDTLMRNACMLRDRLSSEMTLELALCNFEEKIDGITNQANYVFKDGKVVPTLLEALYLRNTTLTVAVDIATKVEENTPVAPVLLEKAKECLVKLKKDIKEEQKKEDERRRIAEEEALKAAKKGKKGKKGKK</sequence>
<evidence type="ECO:0000256" key="2">
    <source>
        <dbReference type="ARBA" id="ARBA00022771"/>
    </source>
</evidence>
<protein>
    <recommendedName>
        <fullName evidence="8">FYVE-type domain-containing protein</fullName>
    </recommendedName>
</protein>
<evidence type="ECO:0000256" key="3">
    <source>
        <dbReference type="ARBA" id="ARBA00022833"/>
    </source>
</evidence>
<name>A0A1W0A413_9STRA</name>
<feature type="region of interest" description="Disordered" evidence="7">
    <location>
        <begin position="323"/>
        <end position="347"/>
    </location>
</feature>
<evidence type="ECO:0000259" key="8">
    <source>
        <dbReference type="PROSITE" id="PS50178"/>
    </source>
</evidence>